<dbReference type="EMBL" id="CYUE01000020">
    <property type="protein sequence ID" value="CUK26319.1"/>
    <property type="molecule type" value="Genomic_DNA"/>
</dbReference>
<accession>A0A0P1IRX5</accession>
<dbReference type="AlphaFoldDB" id="A0A0P1IRX5"/>
<evidence type="ECO:0000313" key="1">
    <source>
        <dbReference type="EMBL" id="CUK26319.1"/>
    </source>
</evidence>
<dbReference type="Proteomes" id="UP000051184">
    <property type="component" value="Unassembled WGS sequence"/>
</dbReference>
<name>A0A0P1IRX5_9RHOB</name>
<evidence type="ECO:0000313" key="2">
    <source>
        <dbReference type="Proteomes" id="UP000051184"/>
    </source>
</evidence>
<proteinExistence type="predicted"/>
<protein>
    <submittedName>
        <fullName evidence="1">Uncharacterized protein</fullName>
    </submittedName>
</protein>
<organism evidence="1 2">
    <name type="scientific">Cognatishimia activa</name>
    <dbReference type="NCBI Taxonomy" id="1715691"/>
    <lineage>
        <taxon>Bacteria</taxon>
        <taxon>Pseudomonadati</taxon>
        <taxon>Pseudomonadota</taxon>
        <taxon>Alphaproteobacteria</taxon>
        <taxon>Rhodobacterales</taxon>
        <taxon>Paracoccaceae</taxon>
        <taxon>Cognatishimia</taxon>
    </lineage>
</organism>
<dbReference type="RefSeq" id="WP_058315223.1">
    <property type="nucleotide sequence ID" value="NZ_CYTO01000009.1"/>
</dbReference>
<keyword evidence="2" id="KW-1185">Reference proteome</keyword>
<sequence>MTNSLAIGIGLVLVLALGADQYWLDGQAALFTARKFSELVEWIAFWR</sequence>
<gene>
    <name evidence="1" type="ORF">TA5114_02128</name>
</gene>
<reference evidence="2" key="1">
    <citation type="submission" date="2015-09" db="EMBL/GenBank/DDBJ databases">
        <authorList>
            <person name="Rodrigo-Torres Lidia"/>
            <person name="Arahal R.David."/>
        </authorList>
    </citation>
    <scope>NUCLEOTIDE SEQUENCE [LARGE SCALE GENOMIC DNA]</scope>
    <source>
        <strain evidence="2">CECT 5114</strain>
    </source>
</reference>